<keyword evidence="5" id="KW-1185">Reference proteome</keyword>
<feature type="transmembrane region" description="Helical" evidence="3">
    <location>
        <begin position="73"/>
        <end position="95"/>
    </location>
</feature>
<protein>
    <submittedName>
        <fullName evidence="4">Septum formation initiator family protein</fullName>
    </submittedName>
</protein>
<name>A0A553K1V8_9ACTN</name>
<accession>A0A553K1V8</accession>
<gene>
    <name evidence="4" type="ORF">FOJ82_06080</name>
</gene>
<keyword evidence="3" id="KW-0472">Membrane</keyword>
<dbReference type="Pfam" id="PF04977">
    <property type="entry name" value="DivIC"/>
    <property type="match status" value="1"/>
</dbReference>
<evidence type="ECO:0000313" key="4">
    <source>
        <dbReference type="EMBL" id="TRY18684.1"/>
    </source>
</evidence>
<dbReference type="RefSeq" id="WP_143937578.1">
    <property type="nucleotide sequence ID" value="NZ_VKKG01000002.1"/>
</dbReference>
<dbReference type="AlphaFoldDB" id="A0A553K1V8"/>
<dbReference type="OrthoDB" id="5187715at2"/>
<feature type="region of interest" description="Disordered" evidence="2">
    <location>
        <begin position="1"/>
        <end position="63"/>
    </location>
</feature>
<keyword evidence="3" id="KW-0812">Transmembrane</keyword>
<dbReference type="Proteomes" id="UP000317638">
    <property type="component" value="Unassembled WGS sequence"/>
</dbReference>
<dbReference type="InterPro" id="IPR007060">
    <property type="entry name" value="FtsL/DivIC"/>
</dbReference>
<proteinExistence type="predicted"/>
<evidence type="ECO:0000256" key="1">
    <source>
        <dbReference type="SAM" id="Coils"/>
    </source>
</evidence>
<comment type="caution">
    <text evidence="4">The sequence shown here is derived from an EMBL/GenBank/DDBJ whole genome shotgun (WGS) entry which is preliminary data.</text>
</comment>
<sequence length="220" mass="23551">MARVSRNKPTSTGPGSGSPRSRTAARPGERAASQRTRTRPVDPRGTESGSTPGSPSTPPRPSASRALSVTWRLLLLGVVVAVIAVTLAQSLRVYFVQAEQIAELRAEIEATRAEIDDLEDQLARWEDPAYVEAQARERLGWVFPGEVGYRVIGPDGEPIGGDSDVLATEEEPAPGLWWEKMWGTVAMADQPVAEPEASPTPSDDVTIGVSPEPSPSNSEE</sequence>
<evidence type="ECO:0000256" key="3">
    <source>
        <dbReference type="SAM" id="Phobius"/>
    </source>
</evidence>
<keyword evidence="1" id="KW-0175">Coiled coil</keyword>
<organism evidence="4 5">
    <name type="scientific">Tessaracoccus rhinocerotis</name>
    <dbReference type="NCBI Taxonomy" id="1689449"/>
    <lineage>
        <taxon>Bacteria</taxon>
        <taxon>Bacillati</taxon>
        <taxon>Actinomycetota</taxon>
        <taxon>Actinomycetes</taxon>
        <taxon>Propionibacteriales</taxon>
        <taxon>Propionibacteriaceae</taxon>
        <taxon>Tessaracoccus</taxon>
    </lineage>
</organism>
<feature type="coiled-coil region" evidence="1">
    <location>
        <begin position="101"/>
        <end position="128"/>
    </location>
</feature>
<dbReference type="EMBL" id="VKKG01000002">
    <property type="protein sequence ID" value="TRY18684.1"/>
    <property type="molecule type" value="Genomic_DNA"/>
</dbReference>
<evidence type="ECO:0000256" key="2">
    <source>
        <dbReference type="SAM" id="MobiDB-lite"/>
    </source>
</evidence>
<feature type="region of interest" description="Disordered" evidence="2">
    <location>
        <begin position="188"/>
        <end position="220"/>
    </location>
</feature>
<evidence type="ECO:0000313" key="5">
    <source>
        <dbReference type="Proteomes" id="UP000317638"/>
    </source>
</evidence>
<feature type="compositionally biased region" description="Low complexity" evidence="2">
    <location>
        <begin position="9"/>
        <end position="22"/>
    </location>
</feature>
<reference evidence="4 5" key="1">
    <citation type="submission" date="2019-07" db="EMBL/GenBank/DDBJ databases">
        <authorList>
            <person name="Zhou L.-Y."/>
        </authorList>
    </citation>
    <scope>NUCLEOTIDE SEQUENCE [LARGE SCALE GENOMIC DNA]</scope>
    <source>
        <strain evidence="4 5">YIM 101269</strain>
    </source>
</reference>
<keyword evidence="3" id="KW-1133">Transmembrane helix</keyword>